<dbReference type="SUPFAM" id="SSF46785">
    <property type="entry name" value="Winged helix' DNA-binding domain"/>
    <property type="match status" value="1"/>
</dbReference>
<dbReference type="InterPro" id="IPR036390">
    <property type="entry name" value="WH_DNA-bd_sf"/>
</dbReference>
<dbReference type="AlphaFoldDB" id="T1CAA1"/>
<evidence type="ECO:0000313" key="1">
    <source>
        <dbReference type="EMBL" id="EQD78123.1"/>
    </source>
</evidence>
<comment type="caution">
    <text evidence="1">The sequence shown here is derived from an EMBL/GenBank/DDBJ whole genome shotgun (WGS) entry which is preliminary data.</text>
</comment>
<organism evidence="1">
    <name type="scientific">mine drainage metagenome</name>
    <dbReference type="NCBI Taxonomy" id="410659"/>
    <lineage>
        <taxon>unclassified sequences</taxon>
        <taxon>metagenomes</taxon>
        <taxon>ecological metagenomes</taxon>
    </lineage>
</organism>
<reference evidence="1" key="1">
    <citation type="submission" date="2013-08" db="EMBL/GenBank/DDBJ databases">
        <authorList>
            <person name="Mendez C."/>
            <person name="Richter M."/>
            <person name="Ferrer M."/>
            <person name="Sanchez J."/>
        </authorList>
    </citation>
    <scope>NUCLEOTIDE SEQUENCE</scope>
</reference>
<accession>T1CAA1</accession>
<gene>
    <name evidence="1" type="ORF">B1A_02414</name>
</gene>
<sequence length="98" mass="10951">MAIDRLDANFFRVRFDRLTPSEKTFLRAIAELGAGPYRFRDVATGMGVESSTLGPVRAKMIKDGMIYSPAHGLLNFTVPIFDGFLRRIMPDQAILDEG</sequence>
<proteinExistence type="predicted"/>
<dbReference type="EMBL" id="AUZX01001796">
    <property type="protein sequence ID" value="EQD78123.1"/>
    <property type="molecule type" value="Genomic_DNA"/>
</dbReference>
<name>T1CAA1_9ZZZZ</name>
<protein>
    <submittedName>
        <fullName evidence="1">Uncharacterized protein</fullName>
    </submittedName>
</protein>
<reference evidence="1" key="2">
    <citation type="journal article" date="2014" name="ISME J.">
        <title>Microbial stratification in low pH oxic and suboxic macroscopic growths along an acid mine drainage.</title>
        <authorList>
            <person name="Mendez-Garcia C."/>
            <person name="Mesa V."/>
            <person name="Sprenger R.R."/>
            <person name="Richter M."/>
            <person name="Diez M.S."/>
            <person name="Solano J."/>
            <person name="Bargiela R."/>
            <person name="Golyshina O.V."/>
            <person name="Manteca A."/>
            <person name="Ramos J.L."/>
            <person name="Gallego J.R."/>
            <person name="Llorente I."/>
            <person name="Martins Dos Santos V.A."/>
            <person name="Jensen O.N."/>
            <person name="Pelaez A.I."/>
            <person name="Sanchez J."/>
            <person name="Ferrer M."/>
        </authorList>
    </citation>
    <scope>NUCLEOTIDE SEQUENCE</scope>
</reference>